<dbReference type="AlphaFoldDB" id="A0ABD5V0H2"/>
<evidence type="ECO:0000313" key="3">
    <source>
        <dbReference type="EMBL" id="MFC6893494.1"/>
    </source>
</evidence>
<dbReference type="EMBL" id="JBHSXL010000009">
    <property type="protein sequence ID" value="MFC6893494.1"/>
    <property type="molecule type" value="Genomic_DNA"/>
</dbReference>
<proteinExistence type="predicted"/>
<name>A0ABD5V0H2_9EURY</name>
<dbReference type="SUPFAM" id="SSF47794">
    <property type="entry name" value="Rad51 N-terminal domain-like"/>
    <property type="match status" value="1"/>
</dbReference>
<protein>
    <submittedName>
        <fullName evidence="3">Helix-hairpin-helix domain-containing protein</fullName>
    </submittedName>
</protein>
<evidence type="ECO:0000256" key="1">
    <source>
        <dbReference type="SAM" id="MobiDB-lite"/>
    </source>
</evidence>
<organism evidence="3 4">
    <name type="scientific">Halopenitus salinus</name>
    <dbReference type="NCBI Taxonomy" id="1198295"/>
    <lineage>
        <taxon>Archaea</taxon>
        <taxon>Methanobacteriati</taxon>
        <taxon>Methanobacteriota</taxon>
        <taxon>Stenosarchaea group</taxon>
        <taxon>Halobacteria</taxon>
        <taxon>Halobacteriales</taxon>
        <taxon>Haloferacaceae</taxon>
        <taxon>Halopenitus</taxon>
    </lineage>
</organism>
<dbReference type="InterPro" id="IPR010995">
    <property type="entry name" value="DNA_repair_Rad51/TF_NusA_a-hlx"/>
</dbReference>
<keyword evidence="4" id="KW-1185">Reference proteome</keyword>
<feature type="compositionally biased region" description="Low complexity" evidence="1">
    <location>
        <begin position="113"/>
        <end position="124"/>
    </location>
</feature>
<dbReference type="Gene3D" id="1.10.150.20">
    <property type="entry name" value="5' to 3' exonuclease, C-terminal subdomain"/>
    <property type="match status" value="1"/>
</dbReference>
<evidence type="ECO:0000313" key="4">
    <source>
        <dbReference type="Proteomes" id="UP001596296"/>
    </source>
</evidence>
<dbReference type="Proteomes" id="UP001596296">
    <property type="component" value="Unassembled WGS sequence"/>
</dbReference>
<feature type="domain" description="DUF7409" evidence="2">
    <location>
        <begin position="22"/>
        <end position="68"/>
    </location>
</feature>
<reference evidence="3 4" key="1">
    <citation type="journal article" date="2019" name="Int. J. Syst. Evol. Microbiol.">
        <title>The Global Catalogue of Microorganisms (GCM) 10K type strain sequencing project: providing services to taxonomists for standard genome sequencing and annotation.</title>
        <authorList>
            <consortium name="The Broad Institute Genomics Platform"/>
            <consortium name="The Broad Institute Genome Sequencing Center for Infectious Disease"/>
            <person name="Wu L."/>
            <person name="Ma J."/>
        </authorList>
    </citation>
    <scope>NUCLEOTIDE SEQUENCE [LARGE SCALE GENOMIC DNA]</scope>
    <source>
        <strain evidence="3 4">SKJ47</strain>
    </source>
</reference>
<dbReference type="InterPro" id="IPR055832">
    <property type="entry name" value="DUF7409"/>
</dbReference>
<dbReference type="RefSeq" id="WP_379745321.1">
    <property type="nucleotide sequence ID" value="NZ_JBHSVN010000001.1"/>
</dbReference>
<accession>A0ABD5V0H2</accession>
<comment type="caution">
    <text evidence="3">The sequence shown here is derived from an EMBL/GenBank/DDBJ whole genome shotgun (WGS) entry which is preliminary data.</text>
</comment>
<dbReference type="Pfam" id="PF24158">
    <property type="entry name" value="DUF7409"/>
    <property type="match status" value="1"/>
</dbReference>
<gene>
    <name evidence="3" type="ORF">ACFQE9_12890</name>
</gene>
<dbReference type="Pfam" id="PF14520">
    <property type="entry name" value="HHH_5"/>
    <property type="match status" value="1"/>
</dbReference>
<sequence>MTSLVSDSDTADVDDESDRTDLRWIGPATAQVLEAADIDAADVRAKRVAYRTLVEAGVNPGVAAKIRREHSLSWSFEAGEGLRRRSTQIRSLGSDEAEWIAASSGDWADSSERTGTGSGSTPGTEAEADGSGDPVSAESAWRDRSRPTPPTDLDPVSEADADILAEAGITSVRSLATADPEHVADVLSIEPERVERWHEAAERAAE</sequence>
<feature type="region of interest" description="Disordered" evidence="1">
    <location>
        <begin position="103"/>
        <end position="161"/>
    </location>
</feature>
<evidence type="ECO:0000259" key="2">
    <source>
        <dbReference type="Pfam" id="PF24158"/>
    </source>
</evidence>